<feature type="compositionally biased region" description="Polar residues" evidence="5">
    <location>
        <begin position="382"/>
        <end position="394"/>
    </location>
</feature>
<dbReference type="SUPFAM" id="SSF81321">
    <property type="entry name" value="Family A G protein-coupled receptor-like"/>
    <property type="match status" value="1"/>
</dbReference>
<evidence type="ECO:0000313" key="7">
    <source>
        <dbReference type="EMBL" id="GFH55719.1"/>
    </source>
</evidence>
<dbReference type="Proteomes" id="UP001054902">
    <property type="component" value="Unassembled WGS sequence"/>
</dbReference>
<feature type="transmembrane region" description="Helical" evidence="6">
    <location>
        <begin position="86"/>
        <end position="112"/>
    </location>
</feature>
<dbReference type="PANTHER" id="PTHR23112">
    <property type="entry name" value="G PROTEIN-COUPLED RECEPTOR 157-RELATED"/>
    <property type="match status" value="1"/>
</dbReference>
<sequence length="530" mass="59868">MWTEREDTISLAIPCATSFLTLFAGVVVCYSILKSKKKFKNAYRRIIFVMTIFDLFISIGGIAAPFRATSDISLSQLAVGNHTSAVFFTSVMMFGIVGSQMYNVSLSIHYLYLIKYNYRDRKFKTTIEPYVHAIPILWALAAVVSCLATQSFNPSSNTYFINSYPRGCRSNENVECSRGKASPILALLFGTVTLCGTLISNIVIILFIWRHVHLQEKKANQIRLRRVSLAAQNTLRVQSGAADERQNTHSNLRGESGILAQALAARRSRNRRSRPRMFLWRAFWYTVAFCVCYGTNVVVQIIIIAGKNPATISYGVRLWARIIRPLHGFFNILLFTYPHTKTKMKEEPELSYLKALVKVIRSGCDVDENDGINSGRMRRSRQSLSSNERSTQILQLRKKSTGNISAQSQPKPRSNMNSECTSLTSAQTQSTRRLQFSTRSLFYETSSAGSQSIRRLQLSTRSLFRETPSTPSHSMLRFHLDDVNETNTDNLYIVNNDIEEAVKHDEESSVIETSETNTVAQVNDTTTTLQ</sequence>
<evidence type="ECO:0000256" key="1">
    <source>
        <dbReference type="ARBA" id="ARBA00004141"/>
    </source>
</evidence>
<dbReference type="GO" id="GO:0007189">
    <property type="term" value="P:adenylate cyclase-activating G protein-coupled receptor signaling pathway"/>
    <property type="evidence" value="ECO:0007669"/>
    <property type="project" value="TreeGrafter"/>
</dbReference>
<dbReference type="GO" id="GO:0005886">
    <property type="term" value="C:plasma membrane"/>
    <property type="evidence" value="ECO:0007669"/>
    <property type="project" value="TreeGrafter"/>
</dbReference>
<feature type="transmembrane region" description="Helical" evidence="6">
    <location>
        <begin position="184"/>
        <end position="209"/>
    </location>
</feature>
<comment type="subcellular location">
    <subcellularLocation>
        <location evidence="1">Membrane</location>
        <topology evidence="1">Multi-pass membrane protein</topology>
    </subcellularLocation>
</comment>
<feature type="region of interest" description="Disordered" evidence="5">
    <location>
        <begin position="370"/>
        <end position="431"/>
    </location>
</feature>
<gene>
    <name evidence="7" type="ORF">CTEN210_12195</name>
</gene>
<evidence type="ECO:0000256" key="5">
    <source>
        <dbReference type="SAM" id="MobiDB-lite"/>
    </source>
</evidence>
<organism evidence="7 8">
    <name type="scientific">Chaetoceros tenuissimus</name>
    <dbReference type="NCBI Taxonomy" id="426638"/>
    <lineage>
        <taxon>Eukaryota</taxon>
        <taxon>Sar</taxon>
        <taxon>Stramenopiles</taxon>
        <taxon>Ochrophyta</taxon>
        <taxon>Bacillariophyta</taxon>
        <taxon>Coscinodiscophyceae</taxon>
        <taxon>Chaetocerotophycidae</taxon>
        <taxon>Chaetocerotales</taxon>
        <taxon>Chaetocerotaceae</taxon>
        <taxon>Chaetoceros</taxon>
    </lineage>
</organism>
<dbReference type="PANTHER" id="PTHR23112:SF0">
    <property type="entry name" value="TRANSMEMBRANE PROTEIN 116"/>
    <property type="match status" value="1"/>
</dbReference>
<dbReference type="Gene3D" id="1.20.1070.10">
    <property type="entry name" value="Rhodopsin 7-helix transmembrane proteins"/>
    <property type="match status" value="1"/>
</dbReference>
<dbReference type="AlphaFoldDB" id="A0AAD3D113"/>
<evidence type="ECO:0000256" key="3">
    <source>
        <dbReference type="ARBA" id="ARBA00022989"/>
    </source>
</evidence>
<evidence type="ECO:0008006" key="9">
    <source>
        <dbReference type="Google" id="ProtNLM"/>
    </source>
</evidence>
<feature type="transmembrane region" description="Helical" evidence="6">
    <location>
        <begin position="45"/>
        <end position="66"/>
    </location>
</feature>
<keyword evidence="8" id="KW-1185">Reference proteome</keyword>
<feature type="transmembrane region" description="Helical" evidence="6">
    <location>
        <begin position="12"/>
        <end position="33"/>
    </location>
</feature>
<dbReference type="CDD" id="cd00637">
    <property type="entry name" value="7tm_classA_rhodopsin-like"/>
    <property type="match status" value="1"/>
</dbReference>
<evidence type="ECO:0000313" key="8">
    <source>
        <dbReference type="Proteomes" id="UP001054902"/>
    </source>
</evidence>
<evidence type="ECO:0000256" key="6">
    <source>
        <dbReference type="SAM" id="Phobius"/>
    </source>
</evidence>
<evidence type="ECO:0000256" key="2">
    <source>
        <dbReference type="ARBA" id="ARBA00022692"/>
    </source>
</evidence>
<reference evidence="7 8" key="1">
    <citation type="journal article" date="2021" name="Sci. Rep.">
        <title>The genome of the diatom Chaetoceros tenuissimus carries an ancient integrated fragment of an extant virus.</title>
        <authorList>
            <person name="Hongo Y."/>
            <person name="Kimura K."/>
            <person name="Takaki Y."/>
            <person name="Yoshida Y."/>
            <person name="Baba S."/>
            <person name="Kobayashi G."/>
            <person name="Nagasaki K."/>
            <person name="Hano T."/>
            <person name="Tomaru Y."/>
        </authorList>
    </citation>
    <scope>NUCLEOTIDE SEQUENCE [LARGE SCALE GENOMIC DNA]</scope>
    <source>
        <strain evidence="7 8">NIES-3715</strain>
    </source>
</reference>
<name>A0AAD3D113_9STRA</name>
<accession>A0AAD3D113</accession>
<comment type="caution">
    <text evidence="7">The sequence shown here is derived from an EMBL/GenBank/DDBJ whole genome shotgun (WGS) entry which is preliminary data.</text>
</comment>
<proteinExistence type="predicted"/>
<protein>
    <recommendedName>
        <fullName evidence="9">G-protein coupled receptors family 1 profile domain-containing protein</fullName>
    </recommendedName>
</protein>
<feature type="transmembrane region" description="Helical" evidence="6">
    <location>
        <begin position="133"/>
        <end position="152"/>
    </location>
</feature>
<keyword evidence="4 6" id="KW-0472">Membrane</keyword>
<keyword evidence="2 6" id="KW-0812">Transmembrane</keyword>
<dbReference type="GO" id="GO:0004930">
    <property type="term" value="F:G protein-coupled receptor activity"/>
    <property type="evidence" value="ECO:0007669"/>
    <property type="project" value="TreeGrafter"/>
</dbReference>
<dbReference type="EMBL" id="BLLK01000051">
    <property type="protein sequence ID" value="GFH55719.1"/>
    <property type="molecule type" value="Genomic_DNA"/>
</dbReference>
<feature type="transmembrane region" description="Helical" evidence="6">
    <location>
        <begin position="278"/>
        <end position="306"/>
    </location>
</feature>
<keyword evidence="3 6" id="KW-1133">Transmembrane helix</keyword>
<feature type="compositionally biased region" description="Polar residues" evidence="5">
    <location>
        <begin position="401"/>
        <end position="431"/>
    </location>
</feature>
<evidence type="ECO:0000256" key="4">
    <source>
        <dbReference type="ARBA" id="ARBA00023136"/>
    </source>
</evidence>